<dbReference type="GO" id="GO:0003677">
    <property type="term" value="F:DNA binding"/>
    <property type="evidence" value="ECO:0007669"/>
    <property type="project" value="UniProtKB-KW"/>
</dbReference>
<evidence type="ECO:0000259" key="6">
    <source>
        <dbReference type="SMART" id="SM00862"/>
    </source>
</evidence>
<dbReference type="InterPro" id="IPR016032">
    <property type="entry name" value="Sig_transdc_resp-reg_C-effctor"/>
</dbReference>
<reference evidence="8 9" key="1">
    <citation type="submission" date="2017-04" db="EMBL/GenBank/DDBJ databases">
        <authorList>
            <person name="Afonso C.L."/>
            <person name="Miller P.J."/>
            <person name="Scott M.A."/>
            <person name="Spackman E."/>
            <person name="Goraichik I."/>
            <person name="Dimitrov K.M."/>
            <person name="Suarez D.L."/>
            <person name="Swayne D.E."/>
        </authorList>
    </citation>
    <scope>NUCLEOTIDE SEQUENCE [LARGE SCALE GENOMIC DNA]</scope>
    <source>
        <strain evidence="8 9">DSM 43828</strain>
    </source>
</reference>
<keyword evidence="9" id="KW-1185">Reference proteome</keyword>
<dbReference type="AlphaFoldDB" id="A0A1W2FVX6"/>
<dbReference type="SMART" id="SM01043">
    <property type="entry name" value="BTAD"/>
    <property type="match status" value="1"/>
</dbReference>
<dbReference type="Gene3D" id="1.10.10.10">
    <property type="entry name" value="Winged helix-like DNA-binding domain superfamily/Winged helix DNA-binding domain"/>
    <property type="match status" value="1"/>
</dbReference>
<dbReference type="SUPFAM" id="SSF46894">
    <property type="entry name" value="C-terminal effector domain of the bipartite response regulators"/>
    <property type="match status" value="1"/>
</dbReference>
<name>A0A1W2FVX6_KIBAR</name>
<dbReference type="SMART" id="SM00382">
    <property type="entry name" value="AAA"/>
    <property type="match status" value="1"/>
</dbReference>
<dbReference type="GO" id="GO:0043531">
    <property type="term" value="F:ADP binding"/>
    <property type="evidence" value="ECO:0007669"/>
    <property type="project" value="InterPro"/>
</dbReference>
<dbReference type="Gene3D" id="1.25.40.10">
    <property type="entry name" value="Tetratricopeptide repeat domain"/>
    <property type="match status" value="3"/>
</dbReference>
<keyword evidence="4" id="KW-0804">Transcription</keyword>
<accession>A0A1W2FVX6</accession>
<organism evidence="8 9">
    <name type="scientific">Kibdelosporangium aridum</name>
    <dbReference type="NCBI Taxonomy" id="2030"/>
    <lineage>
        <taxon>Bacteria</taxon>
        <taxon>Bacillati</taxon>
        <taxon>Actinomycetota</taxon>
        <taxon>Actinomycetes</taxon>
        <taxon>Pseudonocardiales</taxon>
        <taxon>Pseudonocardiaceae</taxon>
        <taxon>Kibdelosporangium</taxon>
    </lineage>
</organism>
<feature type="domain" description="Bacterial transcriptional activator" evidence="7">
    <location>
        <begin position="93"/>
        <end position="233"/>
    </location>
</feature>
<dbReference type="Proteomes" id="UP000192674">
    <property type="component" value="Unassembled WGS sequence"/>
</dbReference>
<evidence type="ECO:0000256" key="4">
    <source>
        <dbReference type="ARBA" id="ARBA00023163"/>
    </source>
</evidence>
<evidence type="ECO:0000256" key="2">
    <source>
        <dbReference type="ARBA" id="ARBA00023015"/>
    </source>
</evidence>
<dbReference type="Gene3D" id="3.40.50.300">
    <property type="entry name" value="P-loop containing nucleotide triphosphate hydrolases"/>
    <property type="match status" value="1"/>
</dbReference>
<dbReference type="InterPro" id="IPR051677">
    <property type="entry name" value="AfsR-DnrI-RedD_regulator"/>
</dbReference>
<dbReference type="InterPro" id="IPR036388">
    <property type="entry name" value="WH-like_DNA-bd_sf"/>
</dbReference>
<feature type="domain" description="OmpR/PhoB-type" evidence="6">
    <location>
        <begin position="15"/>
        <end position="86"/>
    </location>
</feature>
<comment type="similarity">
    <text evidence="1">Belongs to the AfsR/DnrI/RedD regulatory family.</text>
</comment>
<dbReference type="InterPro" id="IPR011990">
    <property type="entry name" value="TPR-like_helical_dom_sf"/>
</dbReference>
<dbReference type="SUPFAM" id="SSF48452">
    <property type="entry name" value="TPR-like"/>
    <property type="match status" value="4"/>
</dbReference>
<dbReference type="InterPro" id="IPR019734">
    <property type="entry name" value="TPR_rpt"/>
</dbReference>
<dbReference type="InterPro" id="IPR027417">
    <property type="entry name" value="P-loop_NTPase"/>
</dbReference>
<keyword evidence="2" id="KW-0805">Transcription regulation</keyword>
<dbReference type="GO" id="GO:0006355">
    <property type="term" value="P:regulation of DNA-templated transcription"/>
    <property type="evidence" value="ECO:0007669"/>
    <property type="project" value="InterPro"/>
</dbReference>
<dbReference type="EMBL" id="FWXV01000013">
    <property type="protein sequence ID" value="SMD26109.1"/>
    <property type="molecule type" value="Genomic_DNA"/>
</dbReference>
<dbReference type="InterPro" id="IPR002182">
    <property type="entry name" value="NB-ARC"/>
</dbReference>
<dbReference type="SMART" id="SM00028">
    <property type="entry name" value="TPR"/>
    <property type="match status" value="6"/>
</dbReference>
<gene>
    <name evidence="8" type="ORF">SAMN05661093_09689</name>
</gene>
<dbReference type="PRINTS" id="PR00364">
    <property type="entry name" value="DISEASERSIST"/>
</dbReference>
<evidence type="ECO:0000259" key="5">
    <source>
        <dbReference type="SMART" id="SM00382"/>
    </source>
</evidence>
<dbReference type="PANTHER" id="PTHR35807">
    <property type="entry name" value="TRANSCRIPTIONAL REGULATOR REDD-RELATED"/>
    <property type="match status" value="1"/>
</dbReference>
<evidence type="ECO:0000259" key="7">
    <source>
        <dbReference type="SMART" id="SM01043"/>
    </source>
</evidence>
<dbReference type="GO" id="GO:0000160">
    <property type="term" value="P:phosphorelay signal transduction system"/>
    <property type="evidence" value="ECO:0007669"/>
    <property type="project" value="InterPro"/>
</dbReference>
<dbReference type="InterPro" id="IPR005158">
    <property type="entry name" value="BTAD"/>
</dbReference>
<dbReference type="SMART" id="SM00862">
    <property type="entry name" value="Trans_reg_C"/>
    <property type="match status" value="1"/>
</dbReference>
<proteinExistence type="inferred from homology"/>
<dbReference type="InterPro" id="IPR001867">
    <property type="entry name" value="OmpR/PhoB-type_DNA-bd"/>
</dbReference>
<evidence type="ECO:0000313" key="8">
    <source>
        <dbReference type="EMBL" id="SMD26109.1"/>
    </source>
</evidence>
<evidence type="ECO:0000313" key="9">
    <source>
        <dbReference type="Proteomes" id="UP000192674"/>
    </source>
</evidence>
<dbReference type="Pfam" id="PF00931">
    <property type="entry name" value="NB-ARC"/>
    <property type="match status" value="1"/>
</dbReference>
<evidence type="ECO:0000256" key="3">
    <source>
        <dbReference type="ARBA" id="ARBA00023125"/>
    </source>
</evidence>
<dbReference type="SUPFAM" id="SSF52540">
    <property type="entry name" value="P-loop containing nucleoside triphosphate hydrolases"/>
    <property type="match status" value="1"/>
</dbReference>
<feature type="domain" description="AAA+ ATPase" evidence="5">
    <location>
        <begin position="273"/>
        <end position="428"/>
    </location>
</feature>
<dbReference type="OrthoDB" id="581105at2"/>
<keyword evidence="3 8" id="KW-0238">DNA-binding</keyword>
<dbReference type="Pfam" id="PF03704">
    <property type="entry name" value="BTAD"/>
    <property type="match status" value="1"/>
</dbReference>
<dbReference type="PANTHER" id="PTHR35807:SF1">
    <property type="entry name" value="TRANSCRIPTIONAL REGULATOR REDD"/>
    <property type="match status" value="1"/>
</dbReference>
<dbReference type="InterPro" id="IPR003593">
    <property type="entry name" value="AAA+_ATPase"/>
</dbReference>
<dbReference type="CDD" id="cd15831">
    <property type="entry name" value="BTAD"/>
    <property type="match status" value="1"/>
</dbReference>
<protein>
    <submittedName>
        <fullName evidence="8">DNA-binding transcriptional activator of the SARP family</fullName>
    </submittedName>
</protein>
<sequence length="1018" mass="110702">MEFRVLGPLEVVVDGRVVPIGSSRLRCLLAMLLVRANRFVGFDELVEAIWGDSVPANPRPAVYTCVTRLRTITGATIEAGADGYRIAVNEAHVDLKRFEAAVLTARAADEREAEVLQEALALWRGEPFVDVPSDYLHRTVVPALAERRLHVLERKLELDVRAGRHDIALPELQELTAAYPLRERLWASLVLALYGSGRQADALETYATVRQRLVDELGVEPGVVLRQAHQTVLAGDKQSDWQVECQLPIDIGDFTNRDDELDQVLESLRPSATVPILTISGPPGMGKSALVVRAAHRLIPHYPDGQWFLRLNGASEAPRSAAELLAELLRTVGVAPAAIPDGVDARSALLRSRLADRKVLLVLDDAGSVDQVAPLLPGRPGSAVVVTSRSELAGLSVLYGGNRLSLQPLSPHHARDLVARIAGAKRCDQDEAAATELTSLCGRMPLALRIAAANLASRPGMQISRYAEDLRTGDRLAKLRTHGESGLAVRAAFDISFATLSPADRRAFSLLGVIPGNDFSASAASALVCCTMDETVEMLDRLVAANLLECHHADRFRFHDLIRVYAADRSREYDHVDAFRRLADWYLHSIHAAVTRCLASLYISSLGPVPNDVTPLVFAADDEALRWLEVERTNYLAIIDYAAVHGPQRYTWQLTDAARPDLHHRYWTAELEHAATLGLSCAREAGARRGEAMMLLALAALKSITARFDESVEDFAECRRIAVELGETGINATAVISLAGMYSESSRPHEAMLAAEEGLALVERGAEQGGGRKIAALLQLGSTCLQLGQLHRSRDVCHQAMELVRDSGPIMASLAAHWILGESYRETGDYDDGIVHLSAVLDSEMSHHIVYDECNTAIASVYLDKGDFTSALRHAEVAIERSADSGPRKYEAQARIIRGEVHRSAGRLDLALTEYRLAHDVAVKIESPAMGIQSAIGIASVSGDAGFADHAIALARKQGMRLLEAKALIASAQVRLDLGQIVEARAGADQALVMYREFGARPGEEKAVALLARLSEKD</sequence>
<evidence type="ECO:0000256" key="1">
    <source>
        <dbReference type="ARBA" id="ARBA00005820"/>
    </source>
</evidence>
<dbReference type="RefSeq" id="WP_143447104.1">
    <property type="nucleotide sequence ID" value="NZ_FWXV01000013.1"/>
</dbReference>